<dbReference type="GO" id="GO:0045087">
    <property type="term" value="P:innate immune response"/>
    <property type="evidence" value="ECO:0007669"/>
    <property type="project" value="UniProtKB-KW"/>
</dbReference>
<evidence type="ECO:0000256" key="3">
    <source>
        <dbReference type="ARBA" id="ARBA00022859"/>
    </source>
</evidence>
<evidence type="ECO:0000313" key="7">
    <source>
        <dbReference type="EMBL" id="JAC16584.1"/>
    </source>
</evidence>
<reference evidence="7" key="1">
    <citation type="journal article" date="2014" name="PLoS Negl. Trop. Dis.">
        <title>An updated insight into the Sialotranscriptome of Triatoma infestans: developmental stage and geographic variations.</title>
        <authorList>
            <person name="Schwarz A."/>
            <person name="Medrano-Mercado N."/>
            <person name="Schaub G.A."/>
            <person name="Struchiner C.J."/>
            <person name="Bargues M.D."/>
            <person name="Levy M.Z."/>
            <person name="Ribeiro J.M."/>
        </authorList>
    </citation>
    <scope>NUCLEOTIDE SEQUENCE</scope>
    <source>
        <strain evidence="7">Chile</strain>
        <tissue evidence="7">Salivary glands</tissue>
    </source>
</reference>
<sequence length="374" mass="42331">DDDHDDDEEETEEEDDEINNITQNTNINKVDLKGCTETLLGNKSVYHGPVKVRNYLQISVPDIQSTSTNQAGSRHHPAGNTQPMEYGISTTDQQTEHLLPFAAPAIIKTRQQNLENCETQDTSNLTQSEESNCVNEETPLLGDVYDKYKFKGRDAVYFVTGIVAALILVIFLIYELILNYEDPSNEDNLPMNFTERLVTRGEWFAMEPKLYMPSFKFKPIPFVVVCNTATSQCCDRETCRSLVKYIQATQMDDVYFDISYNYLVGGDGYIYEGRGWDEASAGTTVVDCSALSVGFIGNFITDVPQKKQLDAFKLILDYGVEIGKLDESFQMFMQGQIKSTESPGAKLIDILIKWPHWRPFNKQDLLCNSTMTNL</sequence>
<dbReference type="GO" id="GO:0008270">
    <property type="term" value="F:zinc ion binding"/>
    <property type="evidence" value="ECO:0007669"/>
    <property type="project" value="InterPro"/>
</dbReference>
<feature type="transmembrane region" description="Helical" evidence="5">
    <location>
        <begin position="155"/>
        <end position="174"/>
    </location>
</feature>
<dbReference type="Gene3D" id="3.40.80.10">
    <property type="entry name" value="Peptidoglycan recognition protein-like"/>
    <property type="match status" value="1"/>
</dbReference>
<dbReference type="AlphaFoldDB" id="A0A023F5X2"/>
<evidence type="ECO:0000256" key="1">
    <source>
        <dbReference type="ARBA" id="ARBA00007553"/>
    </source>
</evidence>
<dbReference type="GO" id="GO:0009253">
    <property type="term" value="P:peptidoglycan catabolic process"/>
    <property type="evidence" value="ECO:0007669"/>
    <property type="project" value="InterPro"/>
</dbReference>
<keyword evidence="2" id="KW-0399">Innate immunity</keyword>
<dbReference type="CDD" id="cd06583">
    <property type="entry name" value="PGRP"/>
    <property type="match status" value="1"/>
</dbReference>
<dbReference type="PANTHER" id="PTHR11022">
    <property type="entry name" value="PEPTIDOGLYCAN RECOGNITION PROTEIN"/>
    <property type="match status" value="1"/>
</dbReference>
<feature type="domain" description="Peptidoglycan recognition protein family" evidence="6">
    <location>
        <begin position="195"/>
        <end position="338"/>
    </location>
</feature>
<dbReference type="SUPFAM" id="SSF55846">
    <property type="entry name" value="N-acetylmuramoyl-L-alanine amidase-like"/>
    <property type="match status" value="1"/>
</dbReference>
<accession>A0A023F5X2</accession>
<keyword evidence="5" id="KW-0472">Membrane</keyword>
<dbReference type="Pfam" id="PF01510">
    <property type="entry name" value="Amidase_2"/>
    <property type="match status" value="1"/>
</dbReference>
<dbReference type="PANTHER" id="PTHR11022:SF41">
    <property type="entry name" value="PEPTIDOGLYCAN-RECOGNITION PROTEIN LC-RELATED"/>
    <property type="match status" value="1"/>
</dbReference>
<comment type="similarity">
    <text evidence="1">Belongs to the N-acetylmuramoyl-L-alanine amidase 2 family.</text>
</comment>
<protein>
    <submittedName>
        <fullName evidence="7">Putative animal peptidoglycan recognition protein</fullName>
    </submittedName>
</protein>
<dbReference type="InterPro" id="IPR036505">
    <property type="entry name" value="Amidase/PGRP_sf"/>
</dbReference>
<evidence type="ECO:0000256" key="5">
    <source>
        <dbReference type="SAM" id="Phobius"/>
    </source>
</evidence>
<name>A0A023F5X2_TRIIF</name>
<keyword evidence="5" id="KW-0812">Transmembrane</keyword>
<feature type="non-terminal residue" evidence="7">
    <location>
        <position position="1"/>
    </location>
</feature>
<keyword evidence="5" id="KW-1133">Transmembrane helix</keyword>
<dbReference type="InterPro" id="IPR006619">
    <property type="entry name" value="PGRP_domain_met/bac"/>
</dbReference>
<evidence type="ECO:0000256" key="2">
    <source>
        <dbReference type="ARBA" id="ARBA00022588"/>
    </source>
</evidence>
<dbReference type="InterPro" id="IPR002502">
    <property type="entry name" value="Amidase_domain"/>
</dbReference>
<keyword evidence="3" id="KW-0391">Immunity</keyword>
<evidence type="ECO:0000256" key="4">
    <source>
        <dbReference type="SAM" id="MobiDB-lite"/>
    </source>
</evidence>
<dbReference type="InterPro" id="IPR015510">
    <property type="entry name" value="PGRP"/>
</dbReference>
<evidence type="ECO:0000259" key="6">
    <source>
        <dbReference type="SMART" id="SM00701"/>
    </source>
</evidence>
<dbReference type="EMBL" id="GBBI01002128">
    <property type="protein sequence ID" value="JAC16584.1"/>
    <property type="molecule type" value="mRNA"/>
</dbReference>
<dbReference type="GO" id="GO:0008745">
    <property type="term" value="F:N-acetylmuramoyl-L-alanine amidase activity"/>
    <property type="evidence" value="ECO:0007669"/>
    <property type="project" value="InterPro"/>
</dbReference>
<proteinExistence type="evidence at transcript level"/>
<dbReference type="SMART" id="SM00701">
    <property type="entry name" value="PGRP"/>
    <property type="match status" value="1"/>
</dbReference>
<organism evidence="7">
    <name type="scientific">Triatoma infestans</name>
    <name type="common">Assassin bug</name>
    <dbReference type="NCBI Taxonomy" id="30076"/>
    <lineage>
        <taxon>Eukaryota</taxon>
        <taxon>Metazoa</taxon>
        <taxon>Ecdysozoa</taxon>
        <taxon>Arthropoda</taxon>
        <taxon>Hexapoda</taxon>
        <taxon>Insecta</taxon>
        <taxon>Pterygota</taxon>
        <taxon>Neoptera</taxon>
        <taxon>Paraneoptera</taxon>
        <taxon>Hemiptera</taxon>
        <taxon>Heteroptera</taxon>
        <taxon>Panheteroptera</taxon>
        <taxon>Cimicomorpha</taxon>
        <taxon>Reduviidae</taxon>
        <taxon>Triatominae</taxon>
        <taxon>Triatoma</taxon>
    </lineage>
</organism>
<feature type="region of interest" description="Disordered" evidence="4">
    <location>
        <begin position="66"/>
        <end position="86"/>
    </location>
</feature>